<dbReference type="AlphaFoldDB" id="A0AAD4CUL0"/>
<name>A0AAD4CUL0_ASPNN</name>
<dbReference type="EMBL" id="VCAU01000009">
    <property type="protein sequence ID" value="KAF9893014.1"/>
    <property type="molecule type" value="Genomic_DNA"/>
</dbReference>
<evidence type="ECO:0000256" key="1">
    <source>
        <dbReference type="SAM" id="MobiDB-lite"/>
    </source>
</evidence>
<keyword evidence="3" id="KW-1185">Reference proteome</keyword>
<gene>
    <name evidence="2" type="ORF">FE257_012425</name>
</gene>
<proteinExistence type="predicted"/>
<feature type="region of interest" description="Disordered" evidence="1">
    <location>
        <begin position="1"/>
        <end position="52"/>
    </location>
</feature>
<dbReference type="Proteomes" id="UP001194746">
    <property type="component" value="Unassembled WGS sequence"/>
</dbReference>
<comment type="caution">
    <text evidence="2">The sequence shown here is derived from an EMBL/GenBank/DDBJ whole genome shotgun (WGS) entry which is preliminary data.</text>
</comment>
<reference evidence="2" key="2">
    <citation type="submission" date="2020-02" db="EMBL/GenBank/DDBJ databases">
        <authorList>
            <person name="Gilchrist C.L.M."/>
            <person name="Chooi Y.-H."/>
        </authorList>
    </citation>
    <scope>NUCLEOTIDE SEQUENCE</scope>
    <source>
        <strain evidence="2">MST-FP2251</strain>
    </source>
</reference>
<reference evidence="2" key="1">
    <citation type="journal article" date="2019" name="Beilstein J. Org. Chem.">
        <title>Nanangenines: drimane sesquiterpenoids as the dominant metabolite cohort of a novel Australian fungus, Aspergillus nanangensis.</title>
        <authorList>
            <person name="Lacey H.J."/>
            <person name="Gilchrist C.L.M."/>
            <person name="Crombie A."/>
            <person name="Kalaitzis J.A."/>
            <person name="Vuong D."/>
            <person name="Rutledge P.J."/>
            <person name="Turner P."/>
            <person name="Pitt J.I."/>
            <person name="Lacey E."/>
            <person name="Chooi Y.H."/>
            <person name="Piggott A.M."/>
        </authorList>
    </citation>
    <scope>NUCLEOTIDE SEQUENCE</scope>
    <source>
        <strain evidence="2">MST-FP2251</strain>
    </source>
</reference>
<sequence>MSPGHNPYGIEPAEPTLAHNLLPCPKKKTSEESEGVPNSSPPQPSSAWNLQDDIDNGFHAHSNGVFRYGTVIGFSRLRNNNNETNTDEFIGNLPRALITAHLSRPPPSSPRVYIIHPANCDAFSPQKLLSSLLLSSASRDNTHPLRRDEAISRLDSVQLLPVFDFPAAAQAVSEVSDIISPPPLLPQPRQRHEEHSVLVVVVGLDALAEGVVRASNTARGAAVLTTVLRSLTQLARAHAPWLSVMLVNTNGVGAVGSEMGVNRGQSQSQTQTQIQTQQAAASYGGEDGRLRAAGGEEIHSAFRASDVSLFPSLLMRTMDYGIDTHVLLSKVHGTGAVEVVKDRVGDGVGKWAIWEGKG</sequence>
<evidence type="ECO:0000313" key="3">
    <source>
        <dbReference type="Proteomes" id="UP001194746"/>
    </source>
</evidence>
<protein>
    <submittedName>
        <fullName evidence="2">Uncharacterized protein</fullName>
    </submittedName>
</protein>
<organism evidence="2 3">
    <name type="scientific">Aspergillus nanangensis</name>
    <dbReference type="NCBI Taxonomy" id="2582783"/>
    <lineage>
        <taxon>Eukaryota</taxon>
        <taxon>Fungi</taxon>
        <taxon>Dikarya</taxon>
        <taxon>Ascomycota</taxon>
        <taxon>Pezizomycotina</taxon>
        <taxon>Eurotiomycetes</taxon>
        <taxon>Eurotiomycetidae</taxon>
        <taxon>Eurotiales</taxon>
        <taxon>Aspergillaceae</taxon>
        <taxon>Aspergillus</taxon>
        <taxon>Aspergillus subgen. Circumdati</taxon>
    </lineage>
</organism>
<accession>A0AAD4CUL0</accession>
<evidence type="ECO:0000313" key="2">
    <source>
        <dbReference type="EMBL" id="KAF9893014.1"/>
    </source>
</evidence>